<evidence type="ECO:0000313" key="3">
    <source>
        <dbReference type="Proteomes" id="UP000190541"/>
    </source>
</evidence>
<dbReference type="EMBL" id="FUYS01000011">
    <property type="protein sequence ID" value="SKB87172.1"/>
    <property type="molecule type" value="Genomic_DNA"/>
</dbReference>
<dbReference type="Pfam" id="PF03167">
    <property type="entry name" value="UDG"/>
    <property type="match status" value="1"/>
</dbReference>
<sequence length="227" mass="26245">MNTFAEQVIHFNRNLTFADHLPDDVQLLNPFRENEEIMSVTAAFYSKFYNDAHERTLILGINPGRLGGGATGIPFTDSKRLTQVCDIPVSSISTHEPSSVFIYEVIRQYGGAAAFYSRYFINSVCPLGFIRLNNRGNWINCNYYDDERLFTTMKPFIISSLKKQIDFGIDTTKCFILGKKNAKYFEIINAEEKLFDSFVALDHPRFIEQYRSKHRQDYISHYLQCLA</sequence>
<dbReference type="InterPro" id="IPR036895">
    <property type="entry name" value="Uracil-DNA_glycosylase-like_sf"/>
</dbReference>
<keyword evidence="3" id="KW-1185">Reference proteome</keyword>
<gene>
    <name evidence="2" type="ORF">SAMN05660226_03531</name>
</gene>
<evidence type="ECO:0000313" key="2">
    <source>
        <dbReference type="EMBL" id="SKB87172.1"/>
    </source>
</evidence>
<organism evidence="2 3">
    <name type="scientific">Parapedobacter luteus</name>
    <dbReference type="NCBI Taxonomy" id="623280"/>
    <lineage>
        <taxon>Bacteria</taxon>
        <taxon>Pseudomonadati</taxon>
        <taxon>Bacteroidota</taxon>
        <taxon>Sphingobacteriia</taxon>
        <taxon>Sphingobacteriales</taxon>
        <taxon>Sphingobacteriaceae</taxon>
        <taxon>Parapedobacter</taxon>
    </lineage>
</organism>
<dbReference type="SUPFAM" id="SSF52141">
    <property type="entry name" value="Uracil-DNA glycosylase-like"/>
    <property type="match status" value="1"/>
</dbReference>
<reference evidence="2 3" key="1">
    <citation type="submission" date="2017-02" db="EMBL/GenBank/DDBJ databases">
        <authorList>
            <person name="Peterson S.W."/>
        </authorList>
    </citation>
    <scope>NUCLEOTIDE SEQUENCE [LARGE SCALE GENOMIC DNA]</scope>
    <source>
        <strain evidence="2 3">DSM 22899</strain>
    </source>
</reference>
<dbReference type="RefSeq" id="WP_079718174.1">
    <property type="nucleotide sequence ID" value="NZ_FUYS01000011.1"/>
</dbReference>
<evidence type="ECO:0000259" key="1">
    <source>
        <dbReference type="Pfam" id="PF03167"/>
    </source>
</evidence>
<name>A0A1T5ETB2_9SPHI</name>
<dbReference type="InterPro" id="IPR005122">
    <property type="entry name" value="Uracil-DNA_glycosylase-like"/>
</dbReference>
<dbReference type="STRING" id="623280.SAMN05660226_03531"/>
<dbReference type="InterPro" id="IPR032579">
    <property type="entry name" value="Phe_SMUG2-like"/>
</dbReference>
<proteinExistence type="predicted"/>
<dbReference type="OrthoDB" id="7107805at2"/>
<dbReference type="CDD" id="cd19375">
    <property type="entry name" value="UDG-F3-like_SMUG2"/>
    <property type="match status" value="1"/>
</dbReference>
<dbReference type="AlphaFoldDB" id="A0A1T5ETB2"/>
<dbReference type="Proteomes" id="UP000190541">
    <property type="component" value="Unassembled WGS sequence"/>
</dbReference>
<feature type="domain" description="Uracil-DNA glycosylase-like" evidence="1">
    <location>
        <begin position="47"/>
        <end position="226"/>
    </location>
</feature>
<accession>A0A1T5ETB2</accession>
<protein>
    <recommendedName>
        <fullName evidence="1">Uracil-DNA glycosylase-like domain-containing protein</fullName>
    </recommendedName>
</protein>
<dbReference type="Gene3D" id="3.40.470.10">
    <property type="entry name" value="Uracil-DNA glycosylase-like domain"/>
    <property type="match status" value="1"/>
</dbReference>